<accession>A0ABN9DX17</accession>
<comment type="caution">
    <text evidence="2">The sequence shown here is derived from an EMBL/GenBank/DDBJ whole genome shotgun (WGS) entry which is preliminary data.</text>
</comment>
<evidence type="ECO:0000259" key="1">
    <source>
        <dbReference type="Pfam" id="PF07686"/>
    </source>
</evidence>
<dbReference type="EMBL" id="CATNWA010014838">
    <property type="protein sequence ID" value="CAI9576514.1"/>
    <property type="molecule type" value="Genomic_DNA"/>
</dbReference>
<dbReference type="Gene3D" id="2.60.40.10">
    <property type="entry name" value="Immunoglobulins"/>
    <property type="match status" value="1"/>
</dbReference>
<organism evidence="2 3">
    <name type="scientific">Staurois parvus</name>
    <dbReference type="NCBI Taxonomy" id="386267"/>
    <lineage>
        <taxon>Eukaryota</taxon>
        <taxon>Metazoa</taxon>
        <taxon>Chordata</taxon>
        <taxon>Craniata</taxon>
        <taxon>Vertebrata</taxon>
        <taxon>Euteleostomi</taxon>
        <taxon>Amphibia</taxon>
        <taxon>Batrachia</taxon>
        <taxon>Anura</taxon>
        <taxon>Neobatrachia</taxon>
        <taxon>Ranoidea</taxon>
        <taxon>Ranidae</taxon>
        <taxon>Staurois</taxon>
    </lineage>
</organism>
<dbReference type="InterPro" id="IPR036179">
    <property type="entry name" value="Ig-like_dom_sf"/>
</dbReference>
<keyword evidence="3" id="KW-1185">Reference proteome</keyword>
<feature type="domain" description="Immunoglobulin V-set" evidence="1">
    <location>
        <begin position="3"/>
        <end position="100"/>
    </location>
</feature>
<gene>
    <name evidence="2" type="ORF">SPARVUS_LOCUS8540495</name>
</gene>
<reference evidence="2" key="1">
    <citation type="submission" date="2023-05" db="EMBL/GenBank/DDBJ databases">
        <authorList>
            <person name="Stuckert A."/>
        </authorList>
    </citation>
    <scope>NUCLEOTIDE SEQUENCE</scope>
</reference>
<evidence type="ECO:0000313" key="3">
    <source>
        <dbReference type="Proteomes" id="UP001162483"/>
    </source>
</evidence>
<dbReference type="Pfam" id="PF07686">
    <property type="entry name" value="V-set"/>
    <property type="match status" value="1"/>
</dbReference>
<sequence>MAEQMDVSVGSRLVIPCQFHLDDPTKGYLVRMEWGFVPRDEGYYRPLINRYSRKKTEHFNSRASMFNKLVDRGNCSLVMDPIQMNDTGMFELSLSIGDMEYSPPPVVDVIVSEGPGYDMEENEERTLKQRKKCRYMSSF</sequence>
<name>A0ABN9DX17_9NEOB</name>
<evidence type="ECO:0000313" key="2">
    <source>
        <dbReference type="EMBL" id="CAI9576514.1"/>
    </source>
</evidence>
<dbReference type="InterPro" id="IPR013783">
    <property type="entry name" value="Ig-like_fold"/>
</dbReference>
<dbReference type="SUPFAM" id="SSF48726">
    <property type="entry name" value="Immunoglobulin"/>
    <property type="match status" value="1"/>
</dbReference>
<dbReference type="InterPro" id="IPR013106">
    <property type="entry name" value="Ig_V-set"/>
</dbReference>
<dbReference type="Proteomes" id="UP001162483">
    <property type="component" value="Unassembled WGS sequence"/>
</dbReference>
<protein>
    <recommendedName>
        <fullName evidence="1">Immunoglobulin V-set domain-containing protein</fullName>
    </recommendedName>
</protein>
<proteinExistence type="predicted"/>